<sequence length="246" mass="27389">MPSADESPQVLRPAEELGQSRRRFPGESPQYRAARNALLVQEIELRRHIERVAAQRRALPPGGEVPEDYLFEGVDGPVTLSQLFGAHDTLVTYNWMFGPQRQRSCPMCTSFLSALDGEMPDILQRVAFAVIARSPVQRLVGFAKERGWRHLRIYSSGGNSFNRDYADEDPEKGDNAGFNVFVKSNGTVRHFWGDEMGPESADPGQDPRGAPDAMPLWIVLDMTPGGRGTDWYPKLEYGAPAKADGR</sequence>
<dbReference type="InterPro" id="IPR010296">
    <property type="entry name" value="DUF899_thioredox"/>
</dbReference>
<keyword evidence="3" id="KW-1185">Reference proteome</keyword>
<dbReference type="AlphaFoldDB" id="A0A7Z7IET0"/>
<dbReference type="OrthoDB" id="574359at2"/>
<dbReference type="Proteomes" id="UP000219522">
    <property type="component" value="Unassembled WGS sequence"/>
</dbReference>
<accession>A0A7Z7IET0</accession>
<gene>
    <name evidence="2" type="ORF">SAMN05446927_7215</name>
</gene>
<feature type="region of interest" description="Disordered" evidence="1">
    <location>
        <begin position="1"/>
        <end position="27"/>
    </location>
</feature>
<evidence type="ECO:0000313" key="3">
    <source>
        <dbReference type="Proteomes" id="UP000219522"/>
    </source>
</evidence>
<evidence type="ECO:0000256" key="1">
    <source>
        <dbReference type="SAM" id="MobiDB-lite"/>
    </source>
</evidence>
<dbReference type="SUPFAM" id="SSF52833">
    <property type="entry name" value="Thioredoxin-like"/>
    <property type="match status" value="1"/>
</dbReference>
<reference evidence="2 3" key="1">
    <citation type="submission" date="2017-09" db="EMBL/GenBank/DDBJ databases">
        <authorList>
            <person name="Varghese N."/>
            <person name="Submissions S."/>
        </authorList>
    </citation>
    <scope>NUCLEOTIDE SEQUENCE [LARGE SCALE GENOMIC DNA]</scope>
    <source>
        <strain evidence="2 3">OK806</strain>
    </source>
</reference>
<dbReference type="Pfam" id="PF05988">
    <property type="entry name" value="DUF899"/>
    <property type="match status" value="1"/>
</dbReference>
<protein>
    <submittedName>
        <fullName evidence="2">Predicted dithiol-disulfide oxidoreductase, DUF899 family</fullName>
    </submittedName>
</protein>
<comment type="caution">
    <text evidence="2">The sequence shown here is derived from an EMBL/GenBank/DDBJ whole genome shotgun (WGS) entry which is preliminary data.</text>
</comment>
<dbReference type="InterPro" id="IPR036249">
    <property type="entry name" value="Thioredoxin-like_sf"/>
</dbReference>
<dbReference type="EMBL" id="OCSU01000003">
    <property type="protein sequence ID" value="SOE88597.1"/>
    <property type="molecule type" value="Genomic_DNA"/>
</dbReference>
<name>A0A7Z7IET0_9BURK</name>
<proteinExistence type="predicted"/>
<evidence type="ECO:0000313" key="2">
    <source>
        <dbReference type="EMBL" id="SOE88597.1"/>
    </source>
</evidence>
<organism evidence="2 3">
    <name type="scientific">Caballeronia arationis</name>
    <dbReference type="NCBI Taxonomy" id="1777142"/>
    <lineage>
        <taxon>Bacteria</taxon>
        <taxon>Pseudomonadati</taxon>
        <taxon>Pseudomonadota</taxon>
        <taxon>Betaproteobacteria</taxon>
        <taxon>Burkholderiales</taxon>
        <taxon>Burkholderiaceae</taxon>
        <taxon>Caballeronia</taxon>
    </lineage>
</organism>
<dbReference type="RefSeq" id="WP_062636108.1">
    <property type="nucleotide sequence ID" value="NZ_FCOG02000018.1"/>
</dbReference>